<proteinExistence type="predicted"/>
<comment type="caution">
    <text evidence="1">The sequence shown here is derived from an EMBL/GenBank/DDBJ whole genome shotgun (WGS) entry which is preliminary data.</text>
</comment>
<dbReference type="Proteomes" id="UP000813427">
    <property type="component" value="Unassembled WGS sequence"/>
</dbReference>
<evidence type="ECO:0000313" key="2">
    <source>
        <dbReference type="Proteomes" id="UP000813427"/>
    </source>
</evidence>
<dbReference type="OrthoDB" id="4988584at2759"/>
<sequence length="94" mass="10993">MNECVTPQSGTAFVWVIQWYNYETKLAPTHRYWRCKQDFMNGNVCGEINDMDVKQCKSCKAKRDVGDEALNFYGAKLGKLVQVNRDGTERWEYD</sequence>
<name>A0A8K0W5P7_9HYPO</name>
<evidence type="ECO:0000313" key="1">
    <source>
        <dbReference type="EMBL" id="KAH7233264.1"/>
    </source>
</evidence>
<dbReference type="EMBL" id="JAGPXF010000008">
    <property type="protein sequence ID" value="KAH7233264.1"/>
    <property type="molecule type" value="Genomic_DNA"/>
</dbReference>
<dbReference type="AlphaFoldDB" id="A0A8K0W5P7"/>
<keyword evidence="2" id="KW-1185">Reference proteome</keyword>
<gene>
    <name evidence="1" type="ORF">BKA59DRAFT_517686</name>
</gene>
<protein>
    <recommendedName>
        <fullName evidence="3">RanBP2-type domain-containing protein</fullName>
    </recommendedName>
</protein>
<organism evidence="1 2">
    <name type="scientific">Fusarium tricinctum</name>
    <dbReference type="NCBI Taxonomy" id="61284"/>
    <lineage>
        <taxon>Eukaryota</taxon>
        <taxon>Fungi</taxon>
        <taxon>Dikarya</taxon>
        <taxon>Ascomycota</taxon>
        <taxon>Pezizomycotina</taxon>
        <taxon>Sordariomycetes</taxon>
        <taxon>Hypocreomycetidae</taxon>
        <taxon>Hypocreales</taxon>
        <taxon>Nectriaceae</taxon>
        <taxon>Fusarium</taxon>
        <taxon>Fusarium tricinctum species complex</taxon>
    </lineage>
</organism>
<reference evidence="1" key="1">
    <citation type="journal article" date="2021" name="Nat. Commun.">
        <title>Genetic determinants of endophytism in the Arabidopsis root mycobiome.</title>
        <authorList>
            <person name="Mesny F."/>
            <person name="Miyauchi S."/>
            <person name="Thiergart T."/>
            <person name="Pickel B."/>
            <person name="Atanasova L."/>
            <person name="Karlsson M."/>
            <person name="Huettel B."/>
            <person name="Barry K.W."/>
            <person name="Haridas S."/>
            <person name="Chen C."/>
            <person name="Bauer D."/>
            <person name="Andreopoulos W."/>
            <person name="Pangilinan J."/>
            <person name="LaButti K."/>
            <person name="Riley R."/>
            <person name="Lipzen A."/>
            <person name="Clum A."/>
            <person name="Drula E."/>
            <person name="Henrissat B."/>
            <person name="Kohler A."/>
            <person name="Grigoriev I.V."/>
            <person name="Martin F.M."/>
            <person name="Hacquard S."/>
        </authorList>
    </citation>
    <scope>NUCLEOTIDE SEQUENCE</scope>
    <source>
        <strain evidence="1">MPI-SDFR-AT-0068</strain>
    </source>
</reference>
<accession>A0A8K0W5P7</accession>
<evidence type="ECO:0008006" key="3">
    <source>
        <dbReference type="Google" id="ProtNLM"/>
    </source>
</evidence>